<dbReference type="EMBL" id="DVHN01000122">
    <property type="protein sequence ID" value="HIR89131.1"/>
    <property type="molecule type" value="Genomic_DNA"/>
</dbReference>
<evidence type="ECO:0000313" key="2">
    <source>
        <dbReference type="Proteomes" id="UP000824201"/>
    </source>
</evidence>
<name>A0A9D1JE37_9FIRM</name>
<organism evidence="1 2">
    <name type="scientific">Candidatus Fimimorpha faecalis</name>
    <dbReference type="NCBI Taxonomy" id="2840824"/>
    <lineage>
        <taxon>Bacteria</taxon>
        <taxon>Bacillati</taxon>
        <taxon>Bacillota</taxon>
        <taxon>Clostridia</taxon>
        <taxon>Eubacteriales</taxon>
        <taxon>Candidatus Fimimorpha</taxon>
    </lineage>
</organism>
<dbReference type="AlphaFoldDB" id="A0A9D1JE37"/>
<gene>
    <name evidence="1" type="ORF">IAC96_09295</name>
</gene>
<evidence type="ECO:0000313" key="1">
    <source>
        <dbReference type="EMBL" id="HIR89131.1"/>
    </source>
</evidence>
<protein>
    <submittedName>
        <fullName evidence="1">Uncharacterized protein</fullName>
    </submittedName>
</protein>
<sequence>MRIDLTDLSYQAFEQLSNPATTSFHASEYLQSRLQIREFYPTLTKMYSGNDLMERLLHAFTEAKPALSSASISRNLRNWTNKKTVPQNREDIFIIGFALNLSESQTSYLLGFISDYGIHYREPRELAFSYCLRIGRNYLEALDFINQLPPIPPLKKLPDAGFESVRTQTIMDHFSNIQDDETFIQEFKNNLTNFGVLHLRAYDYFIKSFECLKNPYPSFDPASSDFKVEEYSIERVMDDYLTLHMPVGKKRSNYSLIQKMLKADWPNATSLTNILNHKKDVSRKLLLLLYIVTEGVLNDDYDELDEEYLTDEQRLDEHWWRINLILNECGMNELDPRNAYDWLVLYSLNTNDTIGMNEKMEQVIQFLFPSH</sequence>
<reference evidence="1" key="2">
    <citation type="journal article" date="2021" name="PeerJ">
        <title>Extensive microbial diversity within the chicken gut microbiome revealed by metagenomics and culture.</title>
        <authorList>
            <person name="Gilroy R."/>
            <person name="Ravi A."/>
            <person name="Getino M."/>
            <person name="Pursley I."/>
            <person name="Horton D.L."/>
            <person name="Alikhan N.F."/>
            <person name="Baker D."/>
            <person name="Gharbi K."/>
            <person name="Hall N."/>
            <person name="Watson M."/>
            <person name="Adriaenssens E.M."/>
            <person name="Foster-Nyarko E."/>
            <person name="Jarju S."/>
            <person name="Secka A."/>
            <person name="Antonio M."/>
            <person name="Oren A."/>
            <person name="Chaudhuri R.R."/>
            <person name="La Ragione R."/>
            <person name="Hildebrand F."/>
            <person name="Pallen M.J."/>
        </authorList>
    </citation>
    <scope>NUCLEOTIDE SEQUENCE</scope>
    <source>
        <strain evidence="1">ChiW13-3771</strain>
    </source>
</reference>
<reference evidence="1" key="1">
    <citation type="submission" date="2020-10" db="EMBL/GenBank/DDBJ databases">
        <authorList>
            <person name="Gilroy R."/>
        </authorList>
    </citation>
    <scope>NUCLEOTIDE SEQUENCE</scope>
    <source>
        <strain evidence="1">ChiW13-3771</strain>
    </source>
</reference>
<comment type="caution">
    <text evidence="1">The sequence shown here is derived from an EMBL/GenBank/DDBJ whole genome shotgun (WGS) entry which is preliminary data.</text>
</comment>
<accession>A0A9D1JE37</accession>
<dbReference type="Proteomes" id="UP000824201">
    <property type="component" value="Unassembled WGS sequence"/>
</dbReference>
<proteinExistence type="predicted"/>